<dbReference type="InterPro" id="IPR004446">
    <property type="entry name" value="Heptose_bisP_phosphatase"/>
</dbReference>
<name>A0A2H0YP82_9BACT</name>
<dbReference type="SUPFAM" id="SSF56784">
    <property type="entry name" value="HAD-like"/>
    <property type="match status" value="1"/>
</dbReference>
<dbReference type="Gene3D" id="3.40.50.1000">
    <property type="entry name" value="HAD superfamily/HAD-like"/>
    <property type="match status" value="1"/>
</dbReference>
<dbReference type="Pfam" id="PF13242">
    <property type="entry name" value="Hydrolase_like"/>
    <property type="match status" value="1"/>
</dbReference>
<comment type="caution">
    <text evidence="1">The sequence shown here is derived from an EMBL/GenBank/DDBJ whole genome shotgun (WGS) entry which is preliminary data.</text>
</comment>
<dbReference type="InterPro" id="IPR023214">
    <property type="entry name" value="HAD_sf"/>
</dbReference>
<dbReference type="GO" id="GO:0016791">
    <property type="term" value="F:phosphatase activity"/>
    <property type="evidence" value="ECO:0007669"/>
    <property type="project" value="InterPro"/>
</dbReference>
<proteinExistence type="predicted"/>
<gene>
    <name evidence="1" type="ORF">COT32_01725</name>
</gene>
<dbReference type="InterPro" id="IPR036412">
    <property type="entry name" value="HAD-like_sf"/>
</dbReference>
<accession>A0A2H0YP82</accession>
<protein>
    <recommendedName>
        <fullName evidence="3">D,D-heptose 1,7-bisphosphate phosphatase</fullName>
    </recommendedName>
</protein>
<dbReference type="GO" id="GO:0005975">
    <property type="term" value="P:carbohydrate metabolic process"/>
    <property type="evidence" value="ECO:0007669"/>
    <property type="project" value="InterPro"/>
</dbReference>
<dbReference type="EMBL" id="PEYC01000032">
    <property type="protein sequence ID" value="PIS40089.1"/>
    <property type="molecule type" value="Genomic_DNA"/>
</dbReference>
<evidence type="ECO:0000313" key="1">
    <source>
        <dbReference type="EMBL" id="PIS40089.1"/>
    </source>
</evidence>
<dbReference type="NCBIfam" id="TIGR01662">
    <property type="entry name" value="HAD-SF-IIIA"/>
    <property type="match status" value="1"/>
</dbReference>
<evidence type="ECO:0000313" key="2">
    <source>
        <dbReference type="Proteomes" id="UP000231472"/>
    </source>
</evidence>
<dbReference type="AlphaFoldDB" id="A0A2H0YP82"/>
<dbReference type="Proteomes" id="UP000231472">
    <property type="component" value="Unassembled WGS sequence"/>
</dbReference>
<dbReference type="PANTHER" id="PTHR42891:SF1">
    <property type="entry name" value="D-GLYCERO-BETA-D-MANNO-HEPTOSE-1,7-BISPHOSPHATE 7-PHOSPHATASE"/>
    <property type="match status" value="1"/>
</dbReference>
<dbReference type="InterPro" id="IPR006549">
    <property type="entry name" value="HAD-SF_hydro_IIIA"/>
</dbReference>
<sequence>MIAKGFMTEKDLAEIHKKLETELGRKGAKIDAIYYCPHHPEKGFINEVPGLKIKCDCRKPGIGLLLKTKEEFNINLRKSYLIGDKTSDILAGKKAGCQTILVKTGYGRRDKLFSVKPDFIVNDLLEAVKLIRKEN</sequence>
<dbReference type="PANTHER" id="PTHR42891">
    <property type="entry name" value="D-GLYCERO-BETA-D-MANNO-HEPTOSE-1,7-BISPHOSPHATE 7-PHOSPHATASE"/>
    <property type="match status" value="1"/>
</dbReference>
<evidence type="ECO:0008006" key="3">
    <source>
        <dbReference type="Google" id="ProtNLM"/>
    </source>
</evidence>
<reference evidence="2" key="1">
    <citation type="submission" date="2017-09" db="EMBL/GenBank/DDBJ databases">
        <title>Depth-based differentiation of microbial function through sediment-hosted aquifers and enrichment of novel symbionts in the deep terrestrial subsurface.</title>
        <authorList>
            <person name="Probst A.J."/>
            <person name="Ladd B."/>
            <person name="Jarett J.K."/>
            <person name="Geller-Mcgrath D.E."/>
            <person name="Sieber C.M.K."/>
            <person name="Emerson J.B."/>
            <person name="Anantharaman K."/>
            <person name="Thomas B.C."/>
            <person name="Malmstrom R."/>
            <person name="Stieglmeier M."/>
            <person name="Klingl A."/>
            <person name="Woyke T."/>
            <person name="Ryan C.M."/>
            <person name="Banfield J.F."/>
        </authorList>
    </citation>
    <scope>NUCLEOTIDE SEQUENCE [LARGE SCALE GENOMIC DNA]</scope>
</reference>
<organism evidence="1 2">
    <name type="scientific">Candidatus Nealsonbacteria bacterium CG08_land_8_20_14_0_20_36_22</name>
    <dbReference type="NCBI Taxonomy" id="1974704"/>
    <lineage>
        <taxon>Bacteria</taxon>
        <taxon>Candidatus Nealsoniibacteriota</taxon>
    </lineage>
</organism>